<dbReference type="PRINTS" id="PR00069">
    <property type="entry name" value="ALDKETRDTASE"/>
</dbReference>
<dbReference type="KEGG" id="ceh:CEW89_12170"/>
<proteinExistence type="inferred from homology"/>
<evidence type="ECO:0000256" key="2">
    <source>
        <dbReference type="ARBA" id="ARBA00022857"/>
    </source>
</evidence>
<comment type="catalytic activity">
    <reaction evidence="4">
        <text>hydroxyacetone + NADP(+) = methylglyoxal + NADPH + H(+)</text>
        <dbReference type="Rhea" id="RHEA:27986"/>
        <dbReference type="ChEBI" id="CHEBI:15378"/>
        <dbReference type="ChEBI" id="CHEBI:17158"/>
        <dbReference type="ChEBI" id="CHEBI:27957"/>
        <dbReference type="ChEBI" id="CHEBI:57783"/>
        <dbReference type="ChEBI" id="CHEBI:58349"/>
    </reaction>
</comment>
<dbReference type="AlphaFoldDB" id="A0A291GDZ7"/>
<dbReference type="RefSeq" id="WP_096806069.1">
    <property type="nucleotide sequence ID" value="NZ_CP022196.1"/>
</dbReference>
<dbReference type="PANTHER" id="PTHR43827:SF3">
    <property type="entry name" value="NADP-DEPENDENT OXIDOREDUCTASE DOMAIN-CONTAINING PROTEIN"/>
    <property type="match status" value="1"/>
</dbReference>
<dbReference type="InterPro" id="IPR018170">
    <property type="entry name" value="Aldo/ket_reductase_CS"/>
</dbReference>
<keyword evidence="3" id="KW-0560">Oxidoreductase</keyword>
<evidence type="ECO:0000313" key="10">
    <source>
        <dbReference type="Proteomes" id="UP000217935"/>
    </source>
</evidence>
<dbReference type="PANTHER" id="PTHR43827">
    <property type="entry name" value="2,5-DIKETO-D-GLUCONIC ACID REDUCTASE"/>
    <property type="match status" value="1"/>
</dbReference>
<dbReference type="PROSITE" id="PS00798">
    <property type="entry name" value="ALDOKETO_REDUCTASE_1"/>
    <property type="match status" value="1"/>
</dbReference>
<evidence type="ECO:0000313" key="9">
    <source>
        <dbReference type="EMBL" id="ATG48254.1"/>
    </source>
</evidence>
<dbReference type="InterPro" id="IPR020471">
    <property type="entry name" value="AKR"/>
</dbReference>
<dbReference type="EMBL" id="CP022196">
    <property type="protein sequence ID" value="ATG48254.1"/>
    <property type="molecule type" value="Genomic_DNA"/>
</dbReference>
<protein>
    <submittedName>
        <fullName evidence="9">2,5-diketo-D-gluconic acid reductase</fullName>
    </submittedName>
</protein>
<dbReference type="InterPro" id="IPR023210">
    <property type="entry name" value="NADP_OxRdtase_dom"/>
</dbReference>
<evidence type="ECO:0000256" key="5">
    <source>
        <dbReference type="PIRSR" id="PIRSR000097-1"/>
    </source>
</evidence>
<dbReference type="GO" id="GO:0016616">
    <property type="term" value="F:oxidoreductase activity, acting on the CH-OH group of donors, NAD or NADP as acceptor"/>
    <property type="evidence" value="ECO:0007669"/>
    <property type="project" value="UniProtKB-ARBA"/>
</dbReference>
<accession>A0A291GDZ7</accession>
<dbReference type="CDD" id="cd19071">
    <property type="entry name" value="AKR_AKR1-5-like"/>
    <property type="match status" value="1"/>
</dbReference>
<dbReference type="Gene3D" id="3.20.20.100">
    <property type="entry name" value="NADP-dependent oxidoreductase domain"/>
    <property type="match status" value="1"/>
</dbReference>
<organism evidence="9 10">
    <name type="scientific">Celeribacter ethanolicus</name>
    <dbReference type="NCBI Taxonomy" id="1758178"/>
    <lineage>
        <taxon>Bacteria</taxon>
        <taxon>Pseudomonadati</taxon>
        <taxon>Pseudomonadota</taxon>
        <taxon>Alphaproteobacteria</taxon>
        <taxon>Rhodobacterales</taxon>
        <taxon>Roseobacteraceae</taxon>
        <taxon>Celeribacter</taxon>
    </lineage>
</organism>
<name>A0A291GDZ7_9RHOB</name>
<keyword evidence="10" id="KW-1185">Reference proteome</keyword>
<sequence>MILQETFTLSNGVEVPKLGLGTWMIDDDKVAESVKTAIKLGYRHIDTAQAYGNERGVGEGLRDCGVAREELFLQTKLDAGIKDYEGAKAAIQGSLDLLGVDYIDLMIIHSPTPWENFGGEDRFFEGNLAAWTALEEFYKAGKIRAIGVSNHEKADLDNLIDNGTVAPMVNQVLAHVTNTPFELIDYCQSKNILVEAYSPMGHGELMKNTEVQAMADTYGVSLPQLAIRYCLQMGLLPLPKTATPAHMESNAAVDFEISAEDMDALKAMEKIKDYGDASMFPVYAGV</sequence>
<gene>
    <name evidence="9" type="ORF">CEW89_12170</name>
</gene>
<feature type="site" description="Lowers pKa of active site Tyr" evidence="7">
    <location>
        <position position="76"/>
    </location>
</feature>
<dbReference type="Pfam" id="PF00248">
    <property type="entry name" value="Aldo_ket_red"/>
    <property type="match status" value="1"/>
</dbReference>
<feature type="domain" description="NADP-dependent oxidoreductase" evidence="8">
    <location>
        <begin position="17"/>
        <end position="268"/>
    </location>
</feature>
<dbReference type="InterPro" id="IPR036812">
    <property type="entry name" value="NAD(P)_OxRdtase_dom_sf"/>
</dbReference>
<evidence type="ECO:0000256" key="3">
    <source>
        <dbReference type="ARBA" id="ARBA00023002"/>
    </source>
</evidence>
<dbReference type="STRING" id="1758178.GCA_001550095_00414"/>
<evidence type="ECO:0000256" key="6">
    <source>
        <dbReference type="PIRSR" id="PIRSR000097-2"/>
    </source>
</evidence>
<evidence type="ECO:0000256" key="1">
    <source>
        <dbReference type="ARBA" id="ARBA00007905"/>
    </source>
</evidence>
<dbReference type="Proteomes" id="UP000217935">
    <property type="component" value="Chromosome"/>
</dbReference>
<evidence type="ECO:0000256" key="7">
    <source>
        <dbReference type="PIRSR" id="PIRSR000097-3"/>
    </source>
</evidence>
<dbReference type="FunFam" id="3.20.20.100:FF:000002">
    <property type="entry name" value="2,5-diketo-D-gluconic acid reductase A"/>
    <property type="match status" value="1"/>
</dbReference>
<feature type="active site" description="Proton donor" evidence="5">
    <location>
        <position position="51"/>
    </location>
</feature>
<evidence type="ECO:0000259" key="8">
    <source>
        <dbReference type="Pfam" id="PF00248"/>
    </source>
</evidence>
<dbReference type="PIRSF" id="PIRSF000097">
    <property type="entry name" value="AKR"/>
    <property type="match status" value="1"/>
</dbReference>
<dbReference type="OrthoDB" id="9768793at2"/>
<dbReference type="SUPFAM" id="SSF51430">
    <property type="entry name" value="NAD(P)-linked oxidoreductase"/>
    <property type="match status" value="1"/>
</dbReference>
<comment type="similarity">
    <text evidence="1">Belongs to the aldo/keto reductase family.</text>
</comment>
<feature type="binding site" evidence="6">
    <location>
        <position position="109"/>
    </location>
    <ligand>
        <name>substrate</name>
    </ligand>
</feature>
<evidence type="ECO:0000256" key="4">
    <source>
        <dbReference type="ARBA" id="ARBA00049445"/>
    </source>
</evidence>
<reference evidence="9 10" key="1">
    <citation type="submission" date="2017-06" db="EMBL/GenBank/DDBJ databases">
        <title>Celeribacter sp. TSPH2 complete genome sequence.</title>
        <authorList>
            <person name="Woo J.-H."/>
            <person name="Kim H.-S."/>
        </authorList>
    </citation>
    <scope>NUCLEOTIDE SEQUENCE [LARGE SCALE GENOMIC DNA]</scope>
    <source>
        <strain evidence="9 10">TSPH2</strain>
    </source>
</reference>
<keyword evidence="2" id="KW-0521">NADP</keyword>